<keyword evidence="2" id="KW-1185">Reference proteome</keyword>
<sequence length="104" mass="11626">MSLRRNIDVYKGNDFISGSKYSVIISSLEYHGVAPEGGDKGIYVAYRSGGGAFRLFISNDDFAMQIKLNTVISIFSGSKEETPFVVFFLNYKSDSESALIDLWY</sequence>
<dbReference type="RefSeq" id="WP_138787352.1">
    <property type="nucleotide sequence ID" value="NZ_JBHEEQ010000013.1"/>
</dbReference>
<protein>
    <submittedName>
        <fullName evidence="1">Uncharacterized protein</fullName>
    </submittedName>
</protein>
<organism evidence="1 2">
    <name type="scientific">Brucella haematophila</name>
    <dbReference type="NCBI Taxonomy" id="419474"/>
    <lineage>
        <taxon>Bacteria</taxon>
        <taxon>Pseudomonadati</taxon>
        <taxon>Pseudomonadota</taxon>
        <taxon>Alphaproteobacteria</taxon>
        <taxon>Hyphomicrobiales</taxon>
        <taxon>Brucellaceae</taxon>
        <taxon>Brucella/Ochrobactrum group</taxon>
        <taxon>Brucella</taxon>
    </lineage>
</organism>
<comment type="caution">
    <text evidence="1">The sequence shown here is derived from an EMBL/GenBank/DDBJ whole genome shotgun (WGS) entry which is preliminary data.</text>
</comment>
<dbReference type="EMBL" id="JAAVLN010000001">
    <property type="protein sequence ID" value="NKC03749.1"/>
    <property type="molecule type" value="Genomic_DNA"/>
</dbReference>
<gene>
    <name evidence="1" type="ORF">HED55_12015</name>
</gene>
<name>A0ABX1DL90_9HYPH</name>
<dbReference type="Proteomes" id="UP000704467">
    <property type="component" value="Unassembled WGS sequence"/>
</dbReference>
<evidence type="ECO:0000313" key="1">
    <source>
        <dbReference type="EMBL" id="NKC03749.1"/>
    </source>
</evidence>
<proteinExistence type="predicted"/>
<reference evidence="1 2" key="1">
    <citation type="submission" date="2020-03" db="EMBL/GenBank/DDBJ databases">
        <title>Whole genome sequencing of clinical and environmental type strains of Ochrobactrum.</title>
        <authorList>
            <person name="Dharne M."/>
        </authorList>
    </citation>
    <scope>NUCLEOTIDE SEQUENCE [LARGE SCALE GENOMIC DNA]</scope>
    <source>
        <strain evidence="1 2">CIP 109452</strain>
    </source>
</reference>
<evidence type="ECO:0000313" key="2">
    <source>
        <dbReference type="Proteomes" id="UP000704467"/>
    </source>
</evidence>
<accession>A0ABX1DL90</accession>